<dbReference type="EMBL" id="KV878210">
    <property type="protein sequence ID" value="OJJ38189.1"/>
    <property type="molecule type" value="Genomic_DNA"/>
</dbReference>
<keyword evidence="3" id="KW-1185">Reference proteome</keyword>
<dbReference type="OrthoDB" id="336240at2759"/>
<dbReference type="Proteomes" id="UP000184383">
    <property type="component" value="Unassembled WGS sequence"/>
</dbReference>
<feature type="compositionally biased region" description="Polar residues" evidence="1">
    <location>
        <begin position="544"/>
        <end position="564"/>
    </location>
</feature>
<dbReference type="SUPFAM" id="SSF54928">
    <property type="entry name" value="RNA-binding domain, RBD"/>
    <property type="match status" value="1"/>
</dbReference>
<gene>
    <name evidence="2" type="ORF">ASPWEDRAFT_179779</name>
</gene>
<name>A0A1L9RTD4_ASPWE</name>
<dbReference type="InterPro" id="IPR012677">
    <property type="entry name" value="Nucleotide-bd_a/b_plait_sf"/>
</dbReference>
<dbReference type="GeneID" id="63747655"/>
<reference evidence="3" key="1">
    <citation type="journal article" date="2017" name="Genome Biol.">
        <title>Comparative genomics reveals high biological diversity and specific adaptations in the industrially and medically important fungal genus Aspergillus.</title>
        <authorList>
            <person name="de Vries R.P."/>
            <person name="Riley R."/>
            <person name="Wiebenga A."/>
            <person name="Aguilar-Osorio G."/>
            <person name="Amillis S."/>
            <person name="Uchima C.A."/>
            <person name="Anderluh G."/>
            <person name="Asadollahi M."/>
            <person name="Askin M."/>
            <person name="Barry K."/>
            <person name="Battaglia E."/>
            <person name="Bayram O."/>
            <person name="Benocci T."/>
            <person name="Braus-Stromeyer S.A."/>
            <person name="Caldana C."/>
            <person name="Canovas D."/>
            <person name="Cerqueira G.C."/>
            <person name="Chen F."/>
            <person name="Chen W."/>
            <person name="Choi C."/>
            <person name="Clum A."/>
            <person name="Dos Santos R.A."/>
            <person name="Damasio A.R."/>
            <person name="Diallinas G."/>
            <person name="Emri T."/>
            <person name="Fekete E."/>
            <person name="Flipphi M."/>
            <person name="Freyberg S."/>
            <person name="Gallo A."/>
            <person name="Gournas C."/>
            <person name="Habgood R."/>
            <person name="Hainaut M."/>
            <person name="Harispe M.L."/>
            <person name="Henrissat B."/>
            <person name="Hilden K.S."/>
            <person name="Hope R."/>
            <person name="Hossain A."/>
            <person name="Karabika E."/>
            <person name="Karaffa L."/>
            <person name="Karanyi Z."/>
            <person name="Krasevec N."/>
            <person name="Kuo A."/>
            <person name="Kusch H."/>
            <person name="LaButti K."/>
            <person name="Lagendijk E.L."/>
            <person name="Lapidus A."/>
            <person name="Levasseur A."/>
            <person name="Lindquist E."/>
            <person name="Lipzen A."/>
            <person name="Logrieco A.F."/>
            <person name="MacCabe A."/>
            <person name="Maekelae M.R."/>
            <person name="Malavazi I."/>
            <person name="Melin P."/>
            <person name="Meyer V."/>
            <person name="Mielnichuk N."/>
            <person name="Miskei M."/>
            <person name="Molnar A.P."/>
            <person name="Mule G."/>
            <person name="Ngan C.Y."/>
            <person name="Orejas M."/>
            <person name="Orosz E."/>
            <person name="Ouedraogo J.P."/>
            <person name="Overkamp K.M."/>
            <person name="Park H.-S."/>
            <person name="Perrone G."/>
            <person name="Piumi F."/>
            <person name="Punt P.J."/>
            <person name="Ram A.F."/>
            <person name="Ramon A."/>
            <person name="Rauscher S."/>
            <person name="Record E."/>
            <person name="Riano-Pachon D.M."/>
            <person name="Robert V."/>
            <person name="Roehrig J."/>
            <person name="Ruller R."/>
            <person name="Salamov A."/>
            <person name="Salih N.S."/>
            <person name="Samson R.A."/>
            <person name="Sandor E."/>
            <person name="Sanguinetti M."/>
            <person name="Schuetze T."/>
            <person name="Sepcic K."/>
            <person name="Shelest E."/>
            <person name="Sherlock G."/>
            <person name="Sophianopoulou V."/>
            <person name="Squina F.M."/>
            <person name="Sun H."/>
            <person name="Susca A."/>
            <person name="Todd R.B."/>
            <person name="Tsang A."/>
            <person name="Unkles S.E."/>
            <person name="van de Wiele N."/>
            <person name="van Rossen-Uffink D."/>
            <person name="Oliveira J.V."/>
            <person name="Vesth T.C."/>
            <person name="Visser J."/>
            <person name="Yu J.-H."/>
            <person name="Zhou M."/>
            <person name="Andersen M.R."/>
            <person name="Archer D.B."/>
            <person name="Baker S.E."/>
            <person name="Benoit I."/>
            <person name="Brakhage A.A."/>
            <person name="Braus G.H."/>
            <person name="Fischer R."/>
            <person name="Frisvad J.C."/>
            <person name="Goldman G.H."/>
            <person name="Houbraken J."/>
            <person name="Oakley B."/>
            <person name="Pocsi I."/>
            <person name="Scazzocchio C."/>
            <person name="Seiboth B."/>
            <person name="vanKuyk P.A."/>
            <person name="Wortman J."/>
            <person name="Dyer P.S."/>
            <person name="Grigoriev I.V."/>
        </authorList>
    </citation>
    <scope>NUCLEOTIDE SEQUENCE [LARGE SCALE GENOMIC DNA]</scope>
    <source>
        <strain evidence="3">DTO 134E9</strain>
    </source>
</reference>
<evidence type="ECO:0000256" key="1">
    <source>
        <dbReference type="SAM" id="MobiDB-lite"/>
    </source>
</evidence>
<dbReference type="AlphaFoldDB" id="A0A1L9RTD4"/>
<protein>
    <recommendedName>
        <fullName evidence="4">RRM domain-containing protein</fullName>
    </recommendedName>
</protein>
<accession>A0A1L9RTD4</accession>
<dbReference type="STRING" id="1073089.A0A1L9RTD4"/>
<sequence length="621" mass="70092">MDYRRGNARFPGYEMTYPYSPQPPPQGFPMIPFNPPVMPGFLYQQQQNQYSGPESPNPPQMLPPDARFGNPHFYPMQSLSPALIDPTRRARFAHTPLPAPIPQFTAHFKQPEILSPLTRGAADSQFDQLLKIESQNQLDGPRAPGVTKSIDKVALPSEMPIGSLVHLQCPPKWGVIKIANIPYSITKQEIVQFLGRQARLITPDKGCPVHIIMERSTAKTMDCYVEMETPANAKETVDSINRIYETGRAPRLGNRHVDVEVSNQDALLKDLFPRAKCVSWQDGVPIVFPNIDPYSTGYAGLFTSEEIVGAIRHAEIPHRSPFCAKCPQRTYESTVSTMYKFPWFATKIYTVHDRNLLFELVNRHIQSLVSRVRRSNTVGLDQRLLRDLLYAGLNCPAFNERQKYTLCINSDELSEIVKFPDMGKWFPFDTLVKMPKLDEKTLLYYANLISNGTVRHHATTELPNTFPAENFELHSPYGRIWFEWPLDVAKLMTWEDAVQHEMVNLCNLVLSGWISNDKMTMLNTGTVSGESSSSSSRVSRRRNLTISPSGTDKSQISEDTSSNAGVFGTHSRRASDLHSYQSAYTSNSDASWSQKFIRPTTRARAGFLGHRNTLSSPTCFP</sequence>
<proteinExistence type="predicted"/>
<dbReference type="InterPro" id="IPR035979">
    <property type="entry name" value="RBD_domain_sf"/>
</dbReference>
<organism evidence="2 3">
    <name type="scientific">Aspergillus wentii DTO 134E9</name>
    <dbReference type="NCBI Taxonomy" id="1073089"/>
    <lineage>
        <taxon>Eukaryota</taxon>
        <taxon>Fungi</taxon>
        <taxon>Dikarya</taxon>
        <taxon>Ascomycota</taxon>
        <taxon>Pezizomycotina</taxon>
        <taxon>Eurotiomycetes</taxon>
        <taxon>Eurotiomycetidae</taxon>
        <taxon>Eurotiales</taxon>
        <taxon>Aspergillaceae</taxon>
        <taxon>Aspergillus</taxon>
        <taxon>Aspergillus subgen. Cremei</taxon>
    </lineage>
</organism>
<feature type="region of interest" description="Disordered" evidence="1">
    <location>
        <begin position="525"/>
        <end position="568"/>
    </location>
</feature>
<dbReference type="GO" id="GO:0003676">
    <property type="term" value="F:nucleic acid binding"/>
    <property type="evidence" value="ECO:0007669"/>
    <property type="project" value="InterPro"/>
</dbReference>
<dbReference type="VEuPathDB" id="FungiDB:ASPWEDRAFT_179779"/>
<evidence type="ECO:0000313" key="3">
    <source>
        <dbReference type="Proteomes" id="UP000184383"/>
    </source>
</evidence>
<dbReference type="Gene3D" id="3.30.70.330">
    <property type="match status" value="1"/>
</dbReference>
<evidence type="ECO:0008006" key="4">
    <source>
        <dbReference type="Google" id="ProtNLM"/>
    </source>
</evidence>
<dbReference type="RefSeq" id="XP_040691865.1">
    <property type="nucleotide sequence ID" value="XM_040831807.1"/>
</dbReference>
<evidence type="ECO:0000313" key="2">
    <source>
        <dbReference type="EMBL" id="OJJ38189.1"/>
    </source>
</evidence>